<gene>
    <name evidence="11" type="ORF">KXJ69_13015</name>
</gene>
<dbReference type="AlphaFoldDB" id="A0A9X1K122"/>
<evidence type="ECO:0000256" key="7">
    <source>
        <dbReference type="ARBA" id="ARBA00022840"/>
    </source>
</evidence>
<keyword evidence="4" id="KW-0808">Transferase</keyword>
<dbReference type="Gene3D" id="3.30.565.10">
    <property type="entry name" value="Histidine kinase-like ATPase, C-terminal domain"/>
    <property type="match status" value="1"/>
</dbReference>
<dbReference type="GO" id="GO:0000155">
    <property type="term" value="F:phosphorelay sensor kinase activity"/>
    <property type="evidence" value="ECO:0007669"/>
    <property type="project" value="InterPro"/>
</dbReference>
<keyword evidence="6" id="KW-0418">Kinase</keyword>
<evidence type="ECO:0000256" key="9">
    <source>
        <dbReference type="SAM" id="Phobius"/>
    </source>
</evidence>
<keyword evidence="7" id="KW-0067">ATP-binding</keyword>
<evidence type="ECO:0000256" key="1">
    <source>
        <dbReference type="ARBA" id="ARBA00000085"/>
    </source>
</evidence>
<dbReference type="EC" id="2.7.13.3" evidence="2"/>
<dbReference type="PANTHER" id="PTHR24421">
    <property type="entry name" value="NITRATE/NITRITE SENSOR PROTEIN NARX-RELATED"/>
    <property type="match status" value="1"/>
</dbReference>
<dbReference type="Pfam" id="PF07495">
    <property type="entry name" value="Y_Y_Y"/>
    <property type="match status" value="1"/>
</dbReference>
<comment type="catalytic activity">
    <reaction evidence="1">
        <text>ATP + protein L-histidine = ADP + protein N-phospho-L-histidine.</text>
        <dbReference type="EC" id="2.7.13.3"/>
    </reaction>
</comment>
<evidence type="ECO:0000313" key="12">
    <source>
        <dbReference type="Proteomes" id="UP001138686"/>
    </source>
</evidence>
<dbReference type="PANTHER" id="PTHR24421:SF10">
    <property type="entry name" value="NITRATE_NITRITE SENSOR PROTEIN NARQ"/>
    <property type="match status" value="1"/>
</dbReference>
<keyword evidence="9" id="KW-1133">Transmembrane helix</keyword>
<protein>
    <recommendedName>
        <fullName evidence="2">histidine kinase</fullName>
        <ecNumber evidence="2">2.7.13.3</ecNumber>
    </recommendedName>
</protein>
<feature type="domain" description="Histidine kinase" evidence="10">
    <location>
        <begin position="797"/>
        <end position="979"/>
    </location>
</feature>
<evidence type="ECO:0000256" key="4">
    <source>
        <dbReference type="ARBA" id="ARBA00022679"/>
    </source>
</evidence>
<dbReference type="PROSITE" id="PS50109">
    <property type="entry name" value="HIS_KIN"/>
    <property type="match status" value="1"/>
</dbReference>
<keyword evidence="9" id="KW-0472">Membrane</keyword>
<dbReference type="CDD" id="cd16917">
    <property type="entry name" value="HATPase_UhpB-NarQ-NarX-like"/>
    <property type="match status" value="1"/>
</dbReference>
<keyword evidence="5" id="KW-0547">Nucleotide-binding</keyword>
<sequence length="979" mass="111679">MLHKVFTKQDGLKLDYIDTMVYDDDGFIWLGGSSLDMREIINSDKKLSLQRFNGKTFHSIPLPKLKKPITNIRQLLKRSDGKFYVLGAMGSGNNFLLLFNPITTEFQEIEIVPNYPLPLQLSSIFQYQGEDYILYQIEQTITVAKLSEALEVETLFTYTDTETRFSIDEYTVFIPFKEFCLLGDNHLPVHYFNWDGTLLKKEPNTRRVNNKDGEGVRRYIDEYAIQDGITYIMLYRNPQLQYVNEKTMAIEPVGIANTRLSSQHLKISKDSKGNASWIASEGGTLSVQKLAPNTGFETHFKRDLFSSSEAFTTLSSDIAKELWIGRNKGELHYFQFPSQTVRTFLPDVEMRAIAALDKNTYIIATEMEGWYTLNLEDNSVAPFSISSGAIDIIPNSSRAIFKEGNTLWSNNGGHIIEIDIPTQEAKTYRHYPVLSMVKATDSTFIYGTNGYALMEFNKNTKEHTQLLDTKEYILYGLAINNAVCVAATNKGVITYNLISKEHRIYGSETLEDPFLLMATFHSEYGFLLGSRSGNIYHFDPIQKTFTTKYKDVFEAGIATLLFDEKLWWINTFNGVVAFNPNDQSITRYSEKDGFSHNETNRYSALDTGDGFLVGTIAGINYFDPKALTNETPDWKLHLLSLKNYNNKTNSLTTLQDRSQLDALQEIVLPQENKTLSLDFALSNNAGGKEHSFRYRLNDEDWVDIKEQQFISFPNLAAGNYILEIEALDFSGNRIGEPLRYSIYSKDFFYNQWWFYLLLLLAGFGIALYLLRQSSQKRKIQEQFSGALLVSQEEERTRIAKELHDSIGQQLTLIKRKAQTENKDEIAALSHKTLEEVRSISRGLYPAVLKQLGLSESIEQLILEIDEDTSLFCTAEIDNIDSYFSKEESLNFYRFIQECINNSLKHAEATNLLVQVKDLPKSILLQIKDNGKGFEVSEAIKNNSLGLKTLKERIRLLRGTMQIHSGPAKGTVINCEIPKK</sequence>
<dbReference type="SUPFAM" id="SSF55874">
    <property type="entry name" value="ATPase domain of HSP90 chaperone/DNA topoisomerase II/histidine kinase"/>
    <property type="match status" value="1"/>
</dbReference>
<keyword evidence="8" id="KW-0902">Two-component regulatory system</keyword>
<evidence type="ECO:0000259" key="10">
    <source>
        <dbReference type="PROSITE" id="PS50109"/>
    </source>
</evidence>
<evidence type="ECO:0000256" key="2">
    <source>
        <dbReference type="ARBA" id="ARBA00012438"/>
    </source>
</evidence>
<dbReference type="SUPFAM" id="SSF101898">
    <property type="entry name" value="NHL repeat"/>
    <property type="match status" value="1"/>
</dbReference>
<evidence type="ECO:0000256" key="5">
    <source>
        <dbReference type="ARBA" id="ARBA00022741"/>
    </source>
</evidence>
<dbReference type="InterPro" id="IPR050482">
    <property type="entry name" value="Sensor_HK_TwoCompSys"/>
</dbReference>
<dbReference type="Gene3D" id="2.60.40.10">
    <property type="entry name" value="Immunoglobulins"/>
    <property type="match status" value="1"/>
</dbReference>
<dbReference type="InterPro" id="IPR013783">
    <property type="entry name" value="Ig-like_fold"/>
</dbReference>
<dbReference type="Pfam" id="PF02518">
    <property type="entry name" value="HATPase_c"/>
    <property type="match status" value="1"/>
</dbReference>
<dbReference type="Gene3D" id="1.20.5.1930">
    <property type="match status" value="1"/>
</dbReference>
<dbReference type="GO" id="GO:0046983">
    <property type="term" value="F:protein dimerization activity"/>
    <property type="evidence" value="ECO:0007669"/>
    <property type="project" value="InterPro"/>
</dbReference>
<feature type="transmembrane region" description="Helical" evidence="9">
    <location>
        <begin position="752"/>
        <end position="770"/>
    </location>
</feature>
<keyword evidence="9" id="KW-0812">Transmembrane</keyword>
<proteinExistence type="predicted"/>
<dbReference type="Proteomes" id="UP001138686">
    <property type="component" value="Unassembled WGS sequence"/>
</dbReference>
<dbReference type="Gene3D" id="2.130.10.10">
    <property type="entry name" value="YVTN repeat-like/Quinoprotein amine dehydrogenase"/>
    <property type="match status" value="2"/>
</dbReference>
<reference evidence="11" key="1">
    <citation type="submission" date="2021-07" db="EMBL/GenBank/DDBJ databases">
        <title>Aureisphaera sp. CAU 1614 isolated from sea sediment.</title>
        <authorList>
            <person name="Kim W."/>
        </authorList>
    </citation>
    <scope>NUCLEOTIDE SEQUENCE</scope>
    <source>
        <strain evidence="11">CAU 1614</strain>
    </source>
</reference>
<dbReference type="InterPro" id="IPR003594">
    <property type="entry name" value="HATPase_dom"/>
</dbReference>
<dbReference type="InterPro" id="IPR005467">
    <property type="entry name" value="His_kinase_dom"/>
</dbReference>
<dbReference type="InterPro" id="IPR015943">
    <property type="entry name" value="WD40/YVTN_repeat-like_dom_sf"/>
</dbReference>
<comment type="caution">
    <text evidence="11">The sequence shown here is derived from an EMBL/GenBank/DDBJ whole genome shotgun (WGS) entry which is preliminary data.</text>
</comment>
<dbReference type="GO" id="GO:0016020">
    <property type="term" value="C:membrane"/>
    <property type="evidence" value="ECO:0007669"/>
    <property type="project" value="InterPro"/>
</dbReference>
<dbReference type="EMBL" id="JAHWDP010000007">
    <property type="protein sequence ID" value="MBW2939031.1"/>
    <property type="molecule type" value="Genomic_DNA"/>
</dbReference>
<keyword evidence="12" id="KW-1185">Reference proteome</keyword>
<evidence type="ECO:0000256" key="6">
    <source>
        <dbReference type="ARBA" id="ARBA00022777"/>
    </source>
</evidence>
<name>A0A9X1K122_9FLAO</name>
<keyword evidence="3" id="KW-0597">Phosphoprotein</keyword>
<dbReference type="InterPro" id="IPR011123">
    <property type="entry name" value="Y_Y_Y"/>
</dbReference>
<evidence type="ECO:0000256" key="3">
    <source>
        <dbReference type="ARBA" id="ARBA00022553"/>
    </source>
</evidence>
<dbReference type="GO" id="GO:0005524">
    <property type="term" value="F:ATP binding"/>
    <property type="evidence" value="ECO:0007669"/>
    <property type="project" value="UniProtKB-KW"/>
</dbReference>
<accession>A0A9X1K122</accession>
<organism evidence="11 12">
    <name type="scientific">Halomarinibacterium sedimenti</name>
    <dbReference type="NCBI Taxonomy" id="2857106"/>
    <lineage>
        <taxon>Bacteria</taxon>
        <taxon>Pseudomonadati</taxon>
        <taxon>Bacteroidota</taxon>
        <taxon>Flavobacteriia</taxon>
        <taxon>Flavobacteriales</taxon>
        <taxon>Flavobacteriaceae</taxon>
        <taxon>Halomarinibacterium</taxon>
    </lineage>
</organism>
<dbReference type="InterPro" id="IPR011712">
    <property type="entry name" value="Sig_transdc_His_kin_sub3_dim/P"/>
</dbReference>
<evidence type="ECO:0000256" key="8">
    <source>
        <dbReference type="ARBA" id="ARBA00023012"/>
    </source>
</evidence>
<dbReference type="InterPro" id="IPR036890">
    <property type="entry name" value="HATPase_C_sf"/>
</dbReference>
<evidence type="ECO:0000313" key="11">
    <source>
        <dbReference type="EMBL" id="MBW2939031.1"/>
    </source>
</evidence>
<dbReference type="Pfam" id="PF07730">
    <property type="entry name" value="HisKA_3"/>
    <property type="match status" value="1"/>
</dbReference>